<dbReference type="KEGG" id="psul:AU252_12745"/>
<reference evidence="9 10" key="1">
    <citation type="submission" date="2015-12" db="EMBL/GenBank/DDBJ databases">
        <authorList>
            <person name="Shamseldin A."/>
            <person name="Moawad H."/>
            <person name="Abd El-Rahim W.M."/>
            <person name="Sadowsky M.J."/>
        </authorList>
    </citation>
    <scope>NUCLEOTIDE SEQUENCE [LARGE SCALE GENOMIC DNA]</scope>
    <source>
        <strain evidence="9 10">Ar51</strain>
    </source>
</reference>
<feature type="active site" evidence="6">
    <location>
        <position position="217"/>
    </location>
</feature>
<dbReference type="Gene3D" id="3.40.50.720">
    <property type="entry name" value="NAD(P)-binding Rossmann-like Domain"/>
    <property type="match status" value="1"/>
</dbReference>
<comment type="pathway">
    <text evidence="6">Cofactor biosynthesis; NAD(+) biosynthesis; iminoaspartate from L-aspartate (dehydrogenase route): step 1/1.</text>
</comment>
<evidence type="ECO:0000256" key="4">
    <source>
        <dbReference type="ARBA" id="ARBA00023002"/>
    </source>
</evidence>
<dbReference type="Gene3D" id="3.30.360.10">
    <property type="entry name" value="Dihydrodipicolinate Reductase, domain 2"/>
    <property type="match status" value="1"/>
</dbReference>
<dbReference type="STRING" id="121292.AU252_12745"/>
<feature type="domain" description="Aspartate/homoserine dehydrogenase NAD-binding" evidence="8">
    <location>
        <begin position="13"/>
        <end position="107"/>
    </location>
</feature>
<dbReference type="EMBL" id="CP013747">
    <property type="protein sequence ID" value="ALV43925.1"/>
    <property type="molecule type" value="Genomic_DNA"/>
</dbReference>
<dbReference type="InterPro" id="IPR036291">
    <property type="entry name" value="NAD(P)-bd_dom_sf"/>
</dbReference>
<dbReference type="PIRSF" id="PIRSF005227">
    <property type="entry name" value="Asp_dh_NAD_syn"/>
    <property type="match status" value="1"/>
</dbReference>
<dbReference type="InterPro" id="IPR002811">
    <property type="entry name" value="Asp_DH"/>
</dbReference>
<keyword evidence="2 6" id="KW-0662">Pyridine nucleotide biosynthesis</keyword>
<evidence type="ECO:0000256" key="1">
    <source>
        <dbReference type="ARBA" id="ARBA00008331"/>
    </source>
</evidence>
<evidence type="ECO:0000313" key="9">
    <source>
        <dbReference type="EMBL" id="ALV43925.1"/>
    </source>
</evidence>
<evidence type="ECO:0000256" key="5">
    <source>
        <dbReference type="ARBA" id="ARBA00023027"/>
    </source>
</evidence>
<dbReference type="HAMAP" id="MF_01265">
    <property type="entry name" value="NadX"/>
    <property type="match status" value="1"/>
</dbReference>
<dbReference type="GO" id="GO:0009435">
    <property type="term" value="P:NAD+ biosynthetic process"/>
    <property type="evidence" value="ECO:0007669"/>
    <property type="project" value="UniProtKB-UniRule"/>
</dbReference>
<dbReference type="EC" id="1.4.1.21" evidence="6"/>
<proteinExistence type="inferred from homology"/>
<dbReference type="Pfam" id="PF01958">
    <property type="entry name" value="Asp_DH_C"/>
    <property type="match status" value="1"/>
</dbReference>
<evidence type="ECO:0000256" key="6">
    <source>
        <dbReference type="HAMAP-Rule" id="MF_01265"/>
    </source>
</evidence>
<comment type="similarity">
    <text evidence="1 6">Belongs to the L-aspartate dehydrogenase family.</text>
</comment>
<comment type="function">
    <text evidence="6">Specifically catalyzes the NAD or NADP-dependent dehydrogenation of L-aspartate to iminoaspartate.</text>
</comment>
<dbReference type="Proteomes" id="UP000065151">
    <property type="component" value="Chromosome"/>
</dbReference>
<dbReference type="AlphaFoldDB" id="A0A0U3QW61"/>
<dbReference type="InterPro" id="IPR020626">
    <property type="entry name" value="Asp_DH_prok"/>
</dbReference>
<dbReference type="SUPFAM" id="SSF51735">
    <property type="entry name" value="NAD(P)-binding Rossmann-fold domains"/>
    <property type="match status" value="1"/>
</dbReference>
<sequence length="266" mass="27627">MKSARTCRVGVIGYGAIGVPVVAGITTGRVTGAVLEGIISRSPLRSAPAKQLDLTEALECCDLLVECAGQEALVEHAEVVLRAGVDLLVTSIGALADREFSKQLNAAGPGRLFLTSGAVGGLDLLSSGARAGGYDRVTITTTKLPGSLVQPWMNEALVEEIRNVRGPLDVYEGSAAEAALLFPKSLNAGAAVAIAVNNWDAVTVRVRADPAAELTSHVIEASGTIGEYRFEIRNKPSEDNPRTSGVVPFAVLRSLESIIGGRGGLI</sequence>
<dbReference type="InterPro" id="IPR011182">
    <property type="entry name" value="L-Asp_DH"/>
</dbReference>
<comment type="catalytic activity">
    <reaction evidence="6">
        <text>L-aspartate + NADP(+) + H2O = oxaloacetate + NH4(+) + NADPH + H(+)</text>
        <dbReference type="Rhea" id="RHEA:11784"/>
        <dbReference type="ChEBI" id="CHEBI:15377"/>
        <dbReference type="ChEBI" id="CHEBI:15378"/>
        <dbReference type="ChEBI" id="CHEBI:16452"/>
        <dbReference type="ChEBI" id="CHEBI:28938"/>
        <dbReference type="ChEBI" id="CHEBI:29991"/>
        <dbReference type="ChEBI" id="CHEBI:57783"/>
        <dbReference type="ChEBI" id="CHEBI:58349"/>
        <dbReference type="EC" id="1.4.1.21"/>
    </reaction>
</comment>
<keyword evidence="4 6" id="KW-0560">Oxidoreductase</keyword>
<organism evidence="9">
    <name type="scientific">Pseudarthrobacter sulfonivorans</name>
    <dbReference type="NCBI Taxonomy" id="121292"/>
    <lineage>
        <taxon>Bacteria</taxon>
        <taxon>Bacillati</taxon>
        <taxon>Actinomycetota</taxon>
        <taxon>Actinomycetes</taxon>
        <taxon>Micrococcales</taxon>
        <taxon>Micrococcaceae</taxon>
        <taxon>Pseudarthrobacter</taxon>
    </lineage>
</organism>
<comment type="miscellaneous">
    <text evidence="6">The iminoaspartate product is unstable in aqueous solution and can decompose to oxaloacetate and ammonia.</text>
</comment>
<dbReference type="GO" id="GO:0050661">
    <property type="term" value="F:NADP binding"/>
    <property type="evidence" value="ECO:0007669"/>
    <property type="project" value="UniProtKB-UniRule"/>
</dbReference>
<dbReference type="InterPro" id="IPR005106">
    <property type="entry name" value="Asp/hSer_DH_NAD-bd"/>
</dbReference>
<evidence type="ECO:0000259" key="8">
    <source>
        <dbReference type="Pfam" id="PF03447"/>
    </source>
</evidence>
<comment type="catalytic activity">
    <reaction evidence="6">
        <text>L-aspartate + NAD(+) + H2O = oxaloacetate + NH4(+) + NADH + H(+)</text>
        <dbReference type="Rhea" id="RHEA:11788"/>
        <dbReference type="ChEBI" id="CHEBI:15377"/>
        <dbReference type="ChEBI" id="CHEBI:15378"/>
        <dbReference type="ChEBI" id="CHEBI:16452"/>
        <dbReference type="ChEBI" id="CHEBI:28938"/>
        <dbReference type="ChEBI" id="CHEBI:29991"/>
        <dbReference type="ChEBI" id="CHEBI:57540"/>
        <dbReference type="ChEBI" id="CHEBI:57945"/>
        <dbReference type="EC" id="1.4.1.21"/>
    </reaction>
</comment>
<dbReference type="PANTHER" id="PTHR31873:SF6">
    <property type="entry name" value="ASPARTATE DEHYDROGENASE DOMAIN-CONTAINING PROTEIN"/>
    <property type="match status" value="1"/>
</dbReference>
<dbReference type="UniPathway" id="UPA00253">
    <property type="reaction ID" value="UER00456"/>
</dbReference>
<dbReference type="PANTHER" id="PTHR31873">
    <property type="entry name" value="L-ASPARTATE DEHYDROGENASE-RELATED"/>
    <property type="match status" value="1"/>
</dbReference>
<dbReference type="GO" id="GO:0033735">
    <property type="term" value="F:aspartate dehydrogenase [NAD(P)+] activity"/>
    <property type="evidence" value="ECO:0007669"/>
    <property type="project" value="UniProtKB-EC"/>
</dbReference>
<evidence type="ECO:0000259" key="7">
    <source>
        <dbReference type="Pfam" id="PF01958"/>
    </source>
</evidence>
<feature type="binding site" evidence="6">
    <location>
        <position position="187"/>
    </location>
    <ligand>
        <name>NAD(+)</name>
        <dbReference type="ChEBI" id="CHEBI:57540"/>
    </ligand>
</feature>
<dbReference type="SUPFAM" id="SSF55347">
    <property type="entry name" value="Glyceraldehyde-3-phosphate dehydrogenase-like, C-terminal domain"/>
    <property type="match status" value="1"/>
</dbReference>
<dbReference type="GO" id="GO:0051287">
    <property type="term" value="F:NAD binding"/>
    <property type="evidence" value="ECO:0007669"/>
    <property type="project" value="UniProtKB-UniRule"/>
</dbReference>
<accession>A0A0U3QW61</accession>
<keyword evidence="5 6" id="KW-0520">NAD</keyword>
<gene>
    <name evidence="6" type="primary">nadX</name>
    <name evidence="9" type="ORF">AU252_12745</name>
</gene>
<evidence type="ECO:0000256" key="2">
    <source>
        <dbReference type="ARBA" id="ARBA00022642"/>
    </source>
</evidence>
<keyword evidence="3 6" id="KW-0521">NADP</keyword>
<feature type="binding site" evidence="6">
    <location>
        <position position="118"/>
    </location>
    <ligand>
        <name>NAD(+)</name>
        <dbReference type="ChEBI" id="CHEBI:57540"/>
    </ligand>
</feature>
<name>A0A0U3QW61_9MICC</name>
<protein>
    <recommendedName>
        <fullName evidence="6">L-aspartate dehydrogenase</fullName>
        <ecNumber evidence="6">1.4.1.21</ecNumber>
    </recommendedName>
</protein>
<evidence type="ECO:0000313" key="10">
    <source>
        <dbReference type="Proteomes" id="UP000065151"/>
    </source>
</evidence>
<dbReference type="GO" id="GO:0016639">
    <property type="term" value="F:oxidoreductase activity, acting on the CH-NH2 group of donors, NAD or NADP as acceptor"/>
    <property type="evidence" value="ECO:0007669"/>
    <property type="project" value="UniProtKB-UniRule"/>
</dbReference>
<dbReference type="Pfam" id="PF03447">
    <property type="entry name" value="NAD_binding_3"/>
    <property type="match status" value="1"/>
</dbReference>
<feature type="domain" description="Aspartate dehydrogenase" evidence="7">
    <location>
        <begin position="168"/>
        <end position="251"/>
    </location>
</feature>
<evidence type="ECO:0000256" key="3">
    <source>
        <dbReference type="ARBA" id="ARBA00022857"/>
    </source>
</evidence>